<evidence type="ECO:0000256" key="1">
    <source>
        <dbReference type="ARBA" id="ARBA00023015"/>
    </source>
</evidence>
<dbReference type="InterPro" id="IPR005202">
    <property type="entry name" value="TF_GRAS"/>
</dbReference>
<comment type="similarity">
    <text evidence="3">Belongs to the GRAS family.</text>
</comment>
<protein>
    <submittedName>
        <fullName evidence="5">Uncharacterized protein</fullName>
    </submittedName>
</protein>
<accession>Q2R8N2</accession>
<dbReference type="PANTHER" id="PTHR31636">
    <property type="entry name" value="OSJNBA0084A10.13 PROTEIN-RELATED"/>
    <property type="match status" value="1"/>
</dbReference>
<organism evidence="5 6">
    <name type="scientific">Oryza sativa subsp. japonica</name>
    <name type="common">Rice</name>
    <dbReference type="NCBI Taxonomy" id="39947"/>
    <lineage>
        <taxon>Eukaryota</taxon>
        <taxon>Viridiplantae</taxon>
        <taxon>Streptophyta</taxon>
        <taxon>Embryophyta</taxon>
        <taxon>Tracheophyta</taxon>
        <taxon>Spermatophyta</taxon>
        <taxon>Magnoliopsida</taxon>
        <taxon>Liliopsida</taxon>
        <taxon>Poales</taxon>
        <taxon>Poaceae</taxon>
        <taxon>BOP clade</taxon>
        <taxon>Oryzoideae</taxon>
        <taxon>Oryzeae</taxon>
        <taxon>Oryzinae</taxon>
        <taxon>Oryza</taxon>
        <taxon>Oryza sativa</taxon>
    </lineage>
</organism>
<sequence length="345" mass="37286">MSHLENTLEARLAGTGSQMYQSLVAKRTSTVDFLKAYKLFTAACCVKKTIYNAVAGKRKLHIVDYGLSYGFQWPALFFLLGTREGGPPEVRMTGIDVPQPGFRPADQIEETGRRLSICARAPVRCAIQVPRHCRKVGDGRERGHGQGQPEPQRCGAQQQPRHEASRVRPEAPERAAGSCCCRHRRAATALSTVVLDGLQIGLGISARCCLAGKQTSRSAPSSSPPRPSLHLHLHLRRRPPPSSSRHAADDAALHPLSRRRDAYVERMGEGEVVDGIWPDGGGERRPAAAVLALHRSARHRSACHSQTAAALARCQPPASAGEKRRDATSAKPGKNTAEGPPVNGL</sequence>
<feature type="short sequence motif" description="VHIID" evidence="3">
    <location>
        <begin position="60"/>
        <end position="64"/>
    </location>
</feature>
<evidence type="ECO:0000256" key="2">
    <source>
        <dbReference type="ARBA" id="ARBA00023163"/>
    </source>
</evidence>
<dbReference type="PROSITE" id="PS50985">
    <property type="entry name" value="GRAS"/>
    <property type="match status" value="1"/>
</dbReference>
<keyword evidence="2" id="KW-0804">Transcription</keyword>
<comment type="caution">
    <text evidence="3">Lacks conserved residue(s) required for the propagation of feature annotation.</text>
</comment>
<reference evidence="6" key="2">
    <citation type="journal article" date="2008" name="Nucleic Acids Res.">
        <title>The rice annotation project database (RAP-DB): 2008 update.</title>
        <authorList>
            <consortium name="The rice annotation project (RAP)"/>
        </authorList>
    </citation>
    <scope>GENOME REANNOTATION</scope>
    <source>
        <strain evidence="6">cv. Nipponbare</strain>
    </source>
</reference>
<feature type="region of interest" description="Disordered" evidence="4">
    <location>
        <begin position="308"/>
        <end position="345"/>
    </location>
</feature>
<evidence type="ECO:0000256" key="3">
    <source>
        <dbReference type="PROSITE-ProRule" id="PRU01191"/>
    </source>
</evidence>
<dbReference type="Proteomes" id="UP000000763">
    <property type="component" value="Chromosome 11"/>
</dbReference>
<evidence type="ECO:0000313" key="5">
    <source>
        <dbReference type="EMBL" id="AAX95853.1"/>
    </source>
</evidence>
<name>Q2R8N2_ORYSJ</name>
<feature type="region of interest" description="Disordered" evidence="4">
    <location>
        <begin position="136"/>
        <end position="171"/>
    </location>
</feature>
<reference evidence="6" key="1">
    <citation type="journal article" date="2005" name="Nature">
        <title>The map-based sequence of the rice genome.</title>
        <authorList>
            <consortium name="International rice genome sequencing project (IRGSP)"/>
            <person name="Matsumoto T."/>
            <person name="Wu J."/>
            <person name="Kanamori H."/>
            <person name="Katayose Y."/>
            <person name="Fujisawa M."/>
            <person name="Namiki N."/>
            <person name="Mizuno H."/>
            <person name="Yamamoto K."/>
            <person name="Antonio B.A."/>
            <person name="Baba T."/>
            <person name="Sakata K."/>
            <person name="Nagamura Y."/>
            <person name="Aoki H."/>
            <person name="Arikawa K."/>
            <person name="Arita K."/>
            <person name="Bito T."/>
            <person name="Chiden Y."/>
            <person name="Fujitsuka N."/>
            <person name="Fukunaka R."/>
            <person name="Hamada M."/>
            <person name="Harada C."/>
            <person name="Hayashi A."/>
            <person name="Hijishita S."/>
            <person name="Honda M."/>
            <person name="Hosokawa S."/>
            <person name="Ichikawa Y."/>
            <person name="Idonuma A."/>
            <person name="Iijima M."/>
            <person name="Ikeda M."/>
            <person name="Ikeno M."/>
            <person name="Ito K."/>
            <person name="Ito S."/>
            <person name="Ito T."/>
            <person name="Ito Y."/>
            <person name="Ito Y."/>
            <person name="Iwabuchi A."/>
            <person name="Kamiya K."/>
            <person name="Karasawa W."/>
            <person name="Kurita K."/>
            <person name="Katagiri S."/>
            <person name="Kikuta A."/>
            <person name="Kobayashi H."/>
            <person name="Kobayashi N."/>
            <person name="Machita K."/>
            <person name="Maehara T."/>
            <person name="Masukawa M."/>
            <person name="Mizubayashi T."/>
            <person name="Mukai Y."/>
            <person name="Nagasaki H."/>
            <person name="Nagata Y."/>
            <person name="Naito S."/>
            <person name="Nakashima M."/>
            <person name="Nakama Y."/>
            <person name="Nakamichi Y."/>
            <person name="Nakamura M."/>
            <person name="Meguro A."/>
            <person name="Negishi M."/>
            <person name="Ohta I."/>
            <person name="Ohta T."/>
            <person name="Okamoto M."/>
            <person name="Ono N."/>
            <person name="Saji S."/>
            <person name="Sakaguchi M."/>
            <person name="Sakai K."/>
            <person name="Shibata M."/>
            <person name="Shimokawa T."/>
            <person name="Song J."/>
            <person name="Takazaki Y."/>
            <person name="Terasawa K."/>
            <person name="Tsugane M."/>
            <person name="Tsuji K."/>
            <person name="Ueda S."/>
            <person name="Waki K."/>
            <person name="Yamagata H."/>
            <person name="Yamamoto M."/>
            <person name="Yamamoto S."/>
            <person name="Yamane H."/>
            <person name="Yoshiki S."/>
            <person name="Yoshihara R."/>
            <person name="Yukawa K."/>
            <person name="Zhong H."/>
            <person name="Yano M."/>
            <person name="Yuan Q."/>
            <person name="Ouyang S."/>
            <person name="Liu J."/>
            <person name="Jones K.M."/>
            <person name="Gansberger K."/>
            <person name="Moffat K."/>
            <person name="Hill J."/>
            <person name="Bera J."/>
            <person name="Fadrosh D."/>
            <person name="Jin S."/>
            <person name="Johri S."/>
            <person name="Kim M."/>
            <person name="Overton L."/>
            <person name="Reardon M."/>
            <person name="Tsitrin T."/>
            <person name="Vuong H."/>
            <person name="Weaver B."/>
            <person name="Ciecko A."/>
            <person name="Tallon L."/>
            <person name="Jackson J."/>
            <person name="Pai G."/>
            <person name="Aken S.V."/>
            <person name="Utterback T."/>
            <person name="Reidmuller S."/>
            <person name="Feldblyum T."/>
            <person name="Hsiao J."/>
            <person name="Zismann V."/>
            <person name="Iobst S."/>
            <person name="de Vazeille A.R."/>
            <person name="Buell C.R."/>
            <person name="Ying K."/>
            <person name="Li Y."/>
            <person name="Lu T."/>
            <person name="Huang Y."/>
            <person name="Zhao Q."/>
            <person name="Feng Q."/>
            <person name="Zhang L."/>
            <person name="Zhu J."/>
            <person name="Weng Q."/>
            <person name="Mu J."/>
            <person name="Lu Y."/>
            <person name="Fan D."/>
            <person name="Liu Y."/>
            <person name="Guan J."/>
            <person name="Zhang Y."/>
            <person name="Yu S."/>
            <person name="Liu X."/>
            <person name="Zhang Y."/>
            <person name="Hong G."/>
            <person name="Han B."/>
            <person name="Choisne N."/>
            <person name="Demange N."/>
            <person name="Orjeda G."/>
            <person name="Samain S."/>
            <person name="Cattolico L."/>
            <person name="Pelletier E."/>
            <person name="Couloux A."/>
            <person name="Segurens B."/>
            <person name="Wincker P."/>
            <person name="D'Hont A."/>
            <person name="Scarpelli C."/>
            <person name="Weissenbach J."/>
            <person name="Salanoubat M."/>
            <person name="Quetier F."/>
            <person name="Yu Y."/>
            <person name="Kim H.R."/>
            <person name="Rambo T."/>
            <person name="Currie J."/>
            <person name="Collura K."/>
            <person name="Luo M."/>
            <person name="Yang T."/>
            <person name="Ammiraju J.S.S."/>
            <person name="Engler F."/>
            <person name="Soderlund C."/>
            <person name="Wing R.A."/>
            <person name="Palmer L.E."/>
            <person name="de la Bastide M."/>
            <person name="Spiegel L."/>
            <person name="Nascimento L."/>
            <person name="Zutavern T."/>
            <person name="O'Shaughnessy A."/>
            <person name="Dike S."/>
            <person name="Dedhia N."/>
            <person name="Preston R."/>
            <person name="Balija V."/>
            <person name="McCombie W.R."/>
            <person name="Chow T."/>
            <person name="Chen H."/>
            <person name="Chung M."/>
            <person name="Chen C."/>
            <person name="Shaw J."/>
            <person name="Wu H."/>
            <person name="Hsiao K."/>
            <person name="Chao Y."/>
            <person name="Chu M."/>
            <person name="Cheng C."/>
            <person name="Hour A."/>
            <person name="Lee P."/>
            <person name="Lin S."/>
            <person name="Lin Y."/>
            <person name="Liou J."/>
            <person name="Liu S."/>
            <person name="Hsing Y."/>
            <person name="Raghuvanshi S."/>
            <person name="Mohanty A."/>
            <person name="Bharti A.K."/>
            <person name="Gaur A."/>
            <person name="Gupta V."/>
            <person name="Kumar D."/>
            <person name="Ravi V."/>
            <person name="Vij S."/>
            <person name="Kapur A."/>
            <person name="Khurana P."/>
            <person name="Khurana P."/>
            <person name="Khurana J.P."/>
            <person name="Tyagi A.K."/>
            <person name="Gaikwad K."/>
            <person name="Singh A."/>
            <person name="Dalal V."/>
            <person name="Srivastava S."/>
            <person name="Dixit A."/>
            <person name="Pal A.K."/>
            <person name="Ghazi I.A."/>
            <person name="Yadav M."/>
            <person name="Pandit A."/>
            <person name="Bhargava A."/>
            <person name="Sureshbabu K."/>
            <person name="Batra K."/>
            <person name="Sharma T.R."/>
            <person name="Mohapatra T."/>
            <person name="Singh N.K."/>
            <person name="Messing J."/>
            <person name="Nelson A.B."/>
            <person name="Fuks G."/>
            <person name="Kavchok S."/>
            <person name="Keizer G."/>
            <person name="Linton E."/>
            <person name="Llaca V."/>
            <person name="Song R."/>
            <person name="Tanyolac B."/>
            <person name="Young S."/>
            <person name="Ho-Il K."/>
            <person name="Hahn J.H."/>
            <person name="Sangsakoo G."/>
            <person name="Vanavichit A."/>
            <person name="de Mattos Luiz.A.T."/>
            <person name="Zimmer P.D."/>
            <person name="Malone G."/>
            <person name="Dellagostin O."/>
            <person name="de Oliveira A.C."/>
            <person name="Bevan M."/>
            <person name="Bancroft I."/>
            <person name="Minx P."/>
            <person name="Cordum H."/>
            <person name="Wilson R."/>
            <person name="Cheng Z."/>
            <person name="Jin W."/>
            <person name="Jiang J."/>
            <person name="Leong S.A."/>
            <person name="Iwama H."/>
            <person name="Gojobori T."/>
            <person name="Itoh T."/>
            <person name="Niimura Y."/>
            <person name="Fujii Y."/>
            <person name="Habara T."/>
            <person name="Sakai H."/>
            <person name="Sato Y."/>
            <person name="Wilson G."/>
            <person name="Kumar K."/>
            <person name="McCouch S."/>
            <person name="Juretic N."/>
            <person name="Hoen D."/>
            <person name="Wright S."/>
            <person name="Bruskiewich R."/>
            <person name="Bureau T."/>
            <person name="Miyao A."/>
            <person name="Hirochika H."/>
            <person name="Nishikawa T."/>
            <person name="Kadowaki K."/>
            <person name="Sugiura M."/>
            <person name="Burr B."/>
            <person name="Sasaki T."/>
        </authorList>
    </citation>
    <scope>NUCLEOTIDE SEQUENCE [LARGE SCALE GENOMIC DNA]</scope>
    <source>
        <strain evidence="6">cv. Nipponbare</strain>
    </source>
</reference>
<dbReference type="AlphaFoldDB" id="Q2R8N2"/>
<dbReference type="EMBL" id="AC133005">
    <property type="protein sequence ID" value="AAX95853.1"/>
    <property type="molecule type" value="Genomic_DNA"/>
</dbReference>
<keyword evidence="1" id="KW-0805">Transcription regulation</keyword>
<gene>
    <name evidence="5" type="ordered locus">LOC_Os11g11600</name>
</gene>
<feature type="compositionally biased region" description="Basic residues" evidence="4">
    <location>
        <begin position="229"/>
        <end position="239"/>
    </location>
</feature>
<dbReference type="Pfam" id="PF03514">
    <property type="entry name" value="GRAS"/>
    <property type="match status" value="1"/>
</dbReference>
<proteinExistence type="inferred from homology"/>
<feature type="compositionally biased region" description="Basic and acidic residues" evidence="4">
    <location>
        <begin position="160"/>
        <end position="171"/>
    </location>
</feature>
<evidence type="ECO:0000313" key="6">
    <source>
        <dbReference type="Proteomes" id="UP000000763"/>
    </source>
</evidence>
<feature type="region of interest" description="Disordered" evidence="4">
    <location>
        <begin position="214"/>
        <end position="254"/>
    </location>
</feature>
<evidence type="ECO:0000256" key="4">
    <source>
        <dbReference type="SAM" id="MobiDB-lite"/>
    </source>
</evidence>